<comment type="caution">
    <text evidence="2">The sequence shown here is derived from an EMBL/GenBank/DDBJ whole genome shotgun (WGS) entry which is preliminary data.</text>
</comment>
<dbReference type="Proteomes" id="UP001310387">
    <property type="component" value="Unassembled WGS sequence"/>
</dbReference>
<proteinExistence type="predicted"/>
<keyword evidence="1" id="KW-0812">Transmembrane</keyword>
<evidence type="ECO:0008006" key="4">
    <source>
        <dbReference type="Google" id="ProtNLM"/>
    </source>
</evidence>
<reference evidence="2" key="1">
    <citation type="journal article" date="2024" name="Antonie Van Leeuwenhoek">
        <title>Isoptericola haloaureus sp. nov., a dimorphic actinobacterium isolated from mangrove sediments of southeast India, implicating biosaline agricultural significance through nitrogen fixation and salt tolerance genes.</title>
        <authorList>
            <person name="Prathaban M."/>
            <person name="Prathiviraj R."/>
            <person name="Ravichandran M."/>
            <person name="Natarajan S.D."/>
            <person name="Sobanaa M."/>
            <person name="Hari Krishna Kumar S."/>
            <person name="Chandrasekar V."/>
            <person name="Selvin J."/>
        </authorList>
    </citation>
    <scope>NUCLEOTIDE SEQUENCE</scope>
    <source>
        <strain evidence="2">MP1014</strain>
    </source>
</reference>
<organism evidence="2 3">
    <name type="scientific">Isoptericola haloaureus</name>
    <dbReference type="NCBI Taxonomy" id="1542902"/>
    <lineage>
        <taxon>Bacteria</taxon>
        <taxon>Bacillati</taxon>
        <taxon>Actinomycetota</taxon>
        <taxon>Actinomycetes</taxon>
        <taxon>Micrococcales</taxon>
        <taxon>Promicromonosporaceae</taxon>
        <taxon>Isoptericola</taxon>
    </lineage>
</organism>
<feature type="transmembrane region" description="Helical" evidence="1">
    <location>
        <begin position="6"/>
        <end position="24"/>
    </location>
</feature>
<feature type="transmembrane region" description="Helical" evidence="1">
    <location>
        <begin position="94"/>
        <end position="115"/>
    </location>
</feature>
<evidence type="ECO:0000256" key="1">
    <source>
        <dbReference type="SAM" id="Phobius"/>
    </source>
</evidence>
<protein>
    <recommendedName>
        <fullName evidence="4">Integral membrane protein</fullName>
    </recommendedName>
</protein>
<keyword evidence="3" id="KW-1185">Reference proteome</keyword>
<feature type="transmembrane region" description="Helical" evidence="1">
    <location>
        <begin position="67"/>
        <end position="87"/>
    </location>
</feature>
<evidence type="ECO:0000313" key="3">
    <source>
        <dbReference type="Proteomes" id="UP001310387"/>
    </source>
</evidence>
<reference evidence="2" key="2">
    <citation type="submission" date="2024-02" db="EMBL/GenBank/DDBJ databases">
        <authorList>
            <person name="Prathaban M."/>
            <person name="Mythili R."/>
            <person name="Sharmila Devi N."/>
            <person name="Sobanaa M."/>
            <person name="Prathiviraj R."/>
            <person name="Selvin J."/>
        </authorList>
    </citation>
    <scope>NUCLEOTIDE SEQUENCE</scope>
    <source>
        <strain evidence="2">MP1014</strain>
    </source>
</reference>
<dbReference type="RefSeq" id="WP_332903017.1">
    <property type="nucleotide sequence ID" value="NZ_JBAGLP010000120.1"/>
</dbReference>
<keyword evidence="1" id="KW-0472">Membrane</keyword>
<dbReference type="EMBL" id="JBAGLP010000120">
    <property type="protein sequence ID" value="MEG3616522.1"/>
    <property type="molecule type" value="Genomic_DNA"/>
</dbReference>
<evidence type="ECO:0000313" key="2">
    <source>
        <dbReference type="EMBL" id="MEG3616522.1"/>
    </source>
</evidence>
<gene>
    <name evidence="2" type="ORF">V5O49_15430</name>
</gene>
<sequence>MVLPLLYLALLLCVLLAGWAAWFVLRDRAVILRQLFGAAAVEAVLVVQAVVAGVLQVQGHAVDGPLFWGYLLTAALLLPLAAVWAFAERTKWSSVVLCVAALTVAFLEWRLWIIWEAGL</sequence>
<keyword evidence="1" id="KW-1133">Transmembrane helix</keyword>
<name>A0ABU7ZBN6_9MICO</name>
<accession>A0ABU7ZBN6</accession>
<feature type="transmembrane region" description="Helical" evidence="1">
    <location>
        <begin position="36"/>
        <end position="55"/>
    </location>
</feature>